<dbReference type="Proteomes" id="UP000318394">
    <property type="component" value="Unassembled WGS sequence"/>
</dbReference>
<proteinExistence type="predicted"/>
<gene>
    <name evidence="3" type="ORF">FEA53_08530</name>
    <name evidence="2" type="ORF">FEB89_08160</name>
</gene>
<evidence type="ECO:0000313" key="3">
    <source>
        <dbReference type="EMBL" id="TRB74425.1"/>
    </source>
</evidence>
<dbReference type="Proteomes" id="UP000315164">
    <property type="component" value="Unassembled WGS sequence"/>
</dbReference>
<name>A0A547EGD6_MANHA</name>
<evidence type="ECO:0000313" key="4">
    <source>
        <dbReference type="Proteomes" id="UP000315164"/>
    </source>
</evidence>
<feature type="domain" description="YhcG N-terminal" evidence="1">
    <location>
        <begin position="14"/>
        <end position="51"/>
    </location>
</feature>
<dbReference type="Pfam" id="PF17761">
    <property type="entry name" value="DUF1016_N"/>
    <property type="match status" value="1"/>
</dbReference>
<organism evidence="3 4">
    <name type="scientific">Mannheimia haemolytica</name>
    <name type="common">Pasteurella haemolytica</name>
    <dbReference type="NCBI Taxonomy" id="75985"/>
    <lineage>
        <taxon>Bacteria</taxon>
        <taxon>Pseudomonadati</taxon>
        <taxon>Pseudomonadota</taxon>
        <taxon>Gammaproteobacteria</taxon>
        <taxon>Pasteurellales</taxon>
        <taxon>Pasteurellaceae</taxon>
        <taxon>Mannheimia</taxon>
    </lineage>
</organism>
<keyword evidence="5" id="KW-1185">Reference proteome</keyword>
<evidence type="ECO:0000313" key="5">
    <source>
        <dbReference type="Proteomes" id="UP000318394"/>
    </source>
</evidence>
<accession>A0A547EGD6</accession>
<dbReference type="EMBL" id="VAJI01000015">
    <property type="protein sequence ID" value="TRB37189.1"/>
    <property type="molecule type" value="Genomic_DNA"/>
</dbReference>
<reference evidence="4 5" key="1">
    <citation type="journal article" date="2019" name="Vet. Microbiol.">
        <title>Genetic characterization of susceptible and multi-drug resistant Mannheimia haemolytica isolated from high-risk stocker calves prior to and after antimicrobial metaphylaxis.</title>
        <authorList>
            <person name="Snyder E.R."/>
            <person name="Alvarez-Narvaez S."/>
            <person name="Credille B.C."/>
        </authorList>
    </citation>
    <scope>NUCLEOTIDE SEQUENCE [LARGE SCALE GENOMIC DNA]</scope>
    <source>
        <strain evidence="3 4">UGA-R5-128-1</strain>
        <strain evidence="2 5">UGA-R7-163-1</strain>
    </source>
</reference>
<dbReference type="EMBL" id="VAJB01000016">
    <property type="protein sequence ID" value="TRB74425.1"/>
    <property type="molecule type" value="Genomic_DNA"/>
</dbReference>
<comment type="caution">
    <text evidence="3">The sequence shown here is derived from an EMBL/GenBank/DDBJ whole genome shotgun (WGS) entry which is preliminary data.</text>
</comment>
<dbReference type="KEGG" id="mhay:VK67_12255"/>
<dbReference type="OrthoDB" id="9801263at2"/>
<dbReference type="KEGG" id="mhaq:WC39_12250"/>
<dbReference type="AlphaFoldDB" id="A0A547EGD6"/>
<sequence>MKIMQLTSNQYINDIKHILLSARQKAYQAVNSAMVEAYWKIGERIVQEEKNMVKDQNEKV</sequence>
<dbReference type="InterPro" id="IPR041527">
    <property type="entry name" value="YhcG_N"/>
</dbReference>
<evidence type="ECO:0000313" key="2">
    <source>
        <dbReference type="EMBL" id="TRB37189.1"/>
    </source>
</evidence>
<protein>
    <submittedName>
        <fullName evidence="3">DUF1016 domain-containing protein</fullName>
    </submittedName>
</protein>
<evidence type="ECO:0000259" key="1">
    <source>
        <dbReference type="Pfam" id="PF17761"/>
    </source>
</evidence>